<dbReference type="AlphaFoldDB" id="A0A1W2CVG7"/>
<accession>A0A1W2CVG7</accession>
<keyword evidence="2" id="KW-1185">Reference proteome</keyword>
<dbReference type="STRING" id="151894.SAMN04488524_3227"/>
<dbReference type="Proteomes" id="UP000192756">
    <property type="component" value="Unassembled WGS sequence"/>
</dbReference>
<dbReference type="RefSeq" id="WP_084240023.1">
    <property type="nucleotide sequence ID" value="NZ_FWXT01000002.1"/>
</dbReference>
<sequence>MFELRYYEAIIELIYQGAYDICTPVNTDELQAMARKIKRAGAGRCYKGWCKALILRCKELEAGLLGSYKNHRYIEELMVLAALIEILETLYEGFE</sequence>
<evidence type="ECO:0000313" key="1">
    <source>
        <dbReference type="EMBL" id="SMC88708.1"/>
    </source>
</evidence>
<gene>
    <name evidence="1" type="ORF">SAMN04488524_3227</name>
</gene>
<protein>
    <submittedName>
        <fullName evidence="1">Uncharacterized protein</fullName>
    </submittedName>
</protein>
<name>A0A1W2CVG7_9SPHI</name>
<proteinExistence type="predicted"/>
<organism evidence="1 2">
    <name type="scientific">Pedobacter africanus</name>
    <dbReference type="NCBI Taxonomy" id="151894"/>
    <lineage>
        <taxon>Bacteria</taxon>
        <taxon>Pseudomonadati</taxon>
        <taxon>Bacteroidota</taxon>
        <taxon>Sphingobacteriia</taxon>
        <taxon>Sphingobacteriales</taxon>
        <taxon>Sphingobacteriaceae</taxon>
        <taxon>Pedobacter</taxon>
    </lineage>
</organism>
<dbReference type="EMBL" id="FWXT01000002">
    <property type="protein sequence ID" value="SMC88708.1"/>
    <property type="molecule type" value="Genomic_DNA"/>
</dbReference>
<evidence type="ECO:0000313" key="2">
    <source>
        <dbReference type="Proteomes" id="UP000192756"/>
    </source>
</evidence>
<reference evidence="2" key="1">
    <citation type="submission" date="2017-04" db="EMBL/GenBank/DDBJ databases">
        <authorList>
            <person name="Varghese N."/>
            <person name="Submissions S."/>
        </authorList>
    </citation>
    <scope>NUCLEOTIDE SEQUENCE [LARGE SCALE GENOMIC DNA]</scope>
    <source>
        <strain evidence="2">DSM 12126</strain>
    </source>
</reference>